<keyword evidence="1" id="KW-0472">Membrane</keyword>
<feature type="transmembrane region" description="Helical" evidence="1">
    <location>
        <begin position="84"/>
        <end position="101"/>
    </location>
</feature>
<keyword evidence="4" id="KW-1185">Reference proteome</keyword>
<dbReference type="PANTHER" id="PTHR42709">
    <property type="entry name" value="ALKALINE PHOSPHATASE LIKE PROTEIN"/>
    <property type="match status" value="1"/>
</dbReference>
<evidence type="ECO:0000259" key="2">
    <source>
        <dbReference type="Pfam" id="PF09335"/>
    </source>
</evidence>
<dbReference type="AlphaFoldDB" id="A0A1E5QBB2"/>
<sequence length="142" mass="15623">MSGYLGLFTAAFLAATILPFSSEAVLAGLSSAGGFDVLWLWAVATLGNTLGALVNWVLGRWCLHWQDRKWFPFQSDDLQKADRWFAKWGVWSLLLSWVPIIGDPITFAAGFLRVNFGVFMVLVTLAKGGRYAVVLALAHGFL</sequence>
<evidence type="ECO:0000256" key="1">
    <source>
        <dbReference type="SAM" id="Phobius"/>
    </source>
</evidence>
<dbReference type="OrthoDB" id="9814483at2"/>
<dbReference type="InterPro" id="IPR051311">
    <property type="entry name" value="DedA_domain"/>
</dbReference>
<dbReference type="Pfam" id="PF09335">
    <property type="entry name" value="VTT_dom"/>
    <property type="match status" value="1"/>
</dbReference>
<proteinExistence type="predicted"/>
<protein>
    <recommendedName>
        <fullName evidence="2">VTT domain-containing protein</fullName>
    </recommendedName>
</protein>
<gene>
    <name evidence="3" type="ORF">BEN30_03930</name>
</gene>
<keyword evidence="1" id="KW-1133">Transmembrane helix</keyword>
<dbReference type="EMBL" id="MCGG01000008">
    <property type="protein sequence ID" value="OEJ69241.1"/>
    <property type="molecule type" value="Genomic_DNA"/>
</dbReference>
<reference evidence="4" key="1">
    <citation type="submission" date="2016-07" db="EMBL/GenBank/DDBJ databases">
        <authorList>
            <person name="Florea S."/>
            <person name="Webb J.S."/>
            <person name="Jaromczyk J."/>
            <person name="Schardl C.L."/>
        </authorList>
    </citation>
    <scope>NUCLEOTIDE SEQUENCE [LARGE SCALE GENOMIC DNA]</scope>
    <source>
        <strain evidence="4">MV-1</strain>
    </source>
</reference>
<feature type="domain" description="VTT" evidence="2">
    <location>
        <begin position="35"/>
        <end position="135"/>
    </location>
</feature>
<evidence type="ECO:0000313" key="4">
    <source>
        <dbReference type="Proteomes" id="UP000095347"/>
    </source>
</evidence>
<comment type="caution">
    <text evidence="3">The sequence shown here is derived from an EMBL/GenBank/DDBJ whole genome shotgun (WGS) entry which is preliminary data.</text>
</comment>
<dbReference type="STRING" id="28181.BEN30_03930"/>
<organism evidence="3 4">
    <name type="scientific">Magnetovibrio blakemorei</name>
    <dbReference type="NCBI Taxonomy" id="28181"/>
    <lineage>
        <taxon>Bacteria</taxon>
        <taxon>Pseudomonadati</taxon>
        <taxon>Pseudomonadota</taxon>
        <taxon>Alphaproteobacteria</taxon>
        <taxon>Rhodospirillales</taxon>
        <taxon>Magnetovibrionaceae</taxon>
        <taxon>Magnetovibrio</taxon>
    </lineage>
</organism>
<dbReference type="PANTHER" id="PTHR42709:SF4">
    <property type="entry name" value="INNER MEMBRANE PROTEIN YQAA"/>
    <property type="match status" value="1"/>
</dbReference>
<dbReference type="InterPro" id="IPR032816">
    <property type="entry name" value="VTT_dom"/>
</dbReference>
<accession>A0A1E5QBB2</accession>
<evidence type="ECO:0000313" key="3">
    <source>
        <dbReference type="EMBL" id="OEJ69241.1"/>
    </source>
</evidence>
<dbReference type="Proteomes" id="UP000095347">
    <property type="component" value="Unassembled WGS sequence"/>
</dbReference>
<name>A0A1E5QBB2_9PROT</name>
<feature type="transmembrane region" description="Helical" evidence="1">
    <location>
        <begin position="37"/>
        <end position="63"/>
    </location>
</feature>
<dbReference type="RefSeq" id="WP_069956706.1">
    <property type="nucleotide sequence ID" value="NZ_MCGG01000008.1"/>
</dbReference>
<keyword evidence="1" id="KW-0812">Transmembrane</keyword>